<dbReference type="InterPro" id="IPR027417">
    <property type="entry name" value="P-loop_NTPase"/>
</dbReference>
<feature type="domain" description="AIG1-type G" evidence="16">
    <location>
        <begin position="162"/>
        <end position="341"/>
    </location>
</feature>
<keyword evidence="9" id="KW-0256">Endoplasmic reticulum</keyword>
<comment type="subcellular location">
    <subcellularLocation>
        <location evidence="3">Cytoplasm</location>
        <location evidence="3">Cytosol</location>
    </subcellularLocation>
    <subcellularLocation>
        <location evidence="2">Endoplasmic reticulum</location>
    </subcellularLocation>
    <subcellularLocation>
        <location evidence="4">Golgi apparatus</location>
    </subcellularLocation>
    <subcellularLocation>
        <location evidence="1">Mitochondrion</location>
    </subcellularLocation>
</comment>
<dbReference type="InterPro" id="IPR006703">
    <property type="entry name" value="G_AIG1"/>
</dbReference>
<dbReference type="GO" id="GO:0005783">
    <property type="term" value="C:endoplasmic reticulum"/>
    <property type="evidence" value="ECO:0007669"/>
    <property type="project" value="UniProtKB-SubCell"/>
</dbReference>
<evidence type="ECO:0000256" key="10">
    <source>
        <dbReference type="ARBA" id="ARBA00023034"/>
    </source>
</evidence>
<protein>
    <recommendedName>
        <fullName evidence="14">GTPase IMAP family member 8</fullName>
    </recommendedName>
    <alternativeName>
        <fullName evidence="15">Immune-associated nucleotide-binding protein 9</fullName>
    </alternativeName>
</protein>
<evidence type="ECO:0000256" key="13">
    <source>
        <dbReference type="ARBA" id="ARBA00056809"/>
    </source>
</evidence>
<evidence type="ECO:0000256" key="11">
    <source>
        <dbReference type="ARBA" id="ARBA00023128"/>
    </source>
</evidence>
<dbReference type="Proteomes" id="UP001557470">
    <property type="component" value="Unassembled WGS sequence"/>
</dbReference>
<evidence type="ECO:0000256" key="9">
    <source>
        <dbReference type="ARBA" id="ARBA00022824"/>
    </source>
</evidence>
<evidence type="ECO:0000256" key="14">
    <source>
        <dbReference type="ARBA" id="ARBA00073539"/>
    </source>
</evidence>
<evidence type="ECO:0000256" key="1">
    <source>
        <dbReference type="ARBA" id="ARBA00004173"/>
    </source>
</evidence>
<comment type="caution">
    <text evidence="17">The sequence shown here is derived from an EMBL/GenBank/DDBJ whole genome shotgun (WGS) entry which is preliminary data.</text>
</comment>
<keyword evidence="7" id="KW-0677">Repeat</keyword>
<sequence>MKSKPTSRWLLSSQTRKPNCHLPEPRLLVLGGDSGKSTAGNAILGEEVFQIGTQTGPEHRAMGEDHTPPAGDLRTQPFTESHRRAAEEHLGQLGGAWRSTMVLFTGLDQLPEGTLAGELLEKVEELVKENHGLYFAVNELILSERERRGWRCKETQMTFTPPGELRILLLGWTGVGKSSVGNTILGQSAFESGTETEQSLRRQAEVFGRRVTVVDTPGWDLVSVEWKMKHLRKELNRGAALLEPGPHAILLVLPLVTDMTDVKRLALTEHLEGLFGPRAWLHTIILFSCGDLLGRIPLDEHIQRGGRELHRLLEYCGNYYHVMDSKRPVRDLSNISELLTK</sequence>
<evidence type="ECO:0000256" key="12">
    <source>
        <dbReference type="ARBA" id="ARBA00023134"/>
    </source>
</evidence>
<accession>A0ABD0WZF1</accession>
<comment type="similarity">
    <text evidence="5">Belongs to the TRAFAC class TrmE-Era-EngA-EngB-Septin-like GTPase superfamily. AIG1/Toc34/Toc159-like paraseptin GTPase family. IAN subfamily.</text>
</comment>
<dbReference type="GO" id="GO:0005739">
    <property type="term" value="C:mitochondrion"/>
    <property type="evidence" value="ECO:0007669"/>
    <property type="project" value="UniProtKB-SubCell"/>
</dbReference>
<evidence type="ECO:0000256" key="7">
    <source>
        <dbReference type="ARBA" id="ARBA00022737"/>
    </source>
</evidence>
<evidence type="ECO:0000256" key="5">
    <source>
        <dbReference type="ARBA" id="ARBA00008535"/>
    </source>
</evidence>
<reference evidence="17 18" key="1">
    <citation type="submission" date="2024-06" db="EMBL/GenBank/DDBJ databases">
        <authorList>
            <person name="Pan Q."/>
            <person name="Wen M."/>
            <person name="Jouanno E."/>
            <person name="Zahm M."/>
            <person name="Klopp C."/>
            <person name="Cabau C."/>
            <person name="Louis A."/>
            <person name="Berthelot C."/>
            <person name="Parey E."/>
            <person name="Roest Crollius H."/>
            <person name="Montfort J."/>
            <person name="Robinson-Rechavi M."/>
            <person name="Bouchez O."/>
            <person name="Lampietro C."/>
            <person name="Lopez Roques C."/>
            <person name="Donnadieu C."/>
            <person name="Postlethwait J."/>
            <person name="Bobe J."/>
            <person name="Verreycken H."/>
            <person name="Guiguen Y."/>
        </authorList>
    </citation>
    <scope>NUCLEOTIDE SEQUENCE [LARGE SCALE GENOMIC DNA]</scope>
    <source>
        <strain evidence="17">Up_M1</strain>
        <tissue evidence="17">Testis</tissue>
    </source>
</reference>
<evidence type="ECO:0000256" key="8">
    <source>
        <dbReference type="ARBA" id="ARBA00022741"/>
    </source>
</evidence>
<dbReference type="InterPro" id="IPR045058">
    <property type="entry name" value="GIMA/IAN/Toc"/>
</dbReference>
<evidence type="ECO:0000256" key="3">
    <source>
        <dbReference type="ARBA" id="ARBA00004514"/>
    </source>
</evidence>
<evidence type="ECO:0000256" key="2">
    <source>
        <dbReference type="ARBA" id="ARBA00004240"/>
    </source>
</evidence>
<keyword evidence="12" id="KW-0342">GTP-binding</keyword>
<dbReference type="PANTHER" id="PTHR10903:SF139">
    <property type="entry name" value="GTPASE IMAP FAMILY MEMBER 4 ISOFORM X1"/>
    <property type="match status" value="1"/>
</dbReference>
<dbReference type="Pfam" id="PF04548">
    <property type="entry name" value="AIG1"/>
    <property type="match status" value="1"/>
</dbReference>
<dbReference type="SUPFAM" id="SSF52540">
    <property type="entry name" value="P-loop containing nucleoside triphosphate hydrolases"/>
    <property type="match status" value="1"/>
</dbReference>
<name>A0ABD0WZF1_UMBPY</name>
<dbReference type="AlphaFoldDB" id="A0ABD0WZF1"/>
<evidence type="ECO:0000256" key="15">
    <source>
        <dbReference type="ARBA" id="ARBA00077278"/>
    </source>
</evidence>
<evidence type="ECO:0000259" key="16">
    <source>
        <dbReference type="PROSITE" id="PS51720"/>
    </source>
</evidence>
<dbReference type="GO" id="GO:0005829">
    <property type="term" value="C:cytosol"/>
    <property type="evidence" value="ECO:0007669"/>
    <property type="project" value="UniProtKB-SubCell"/>
</dbReference>
<gene>
    <name evidence="17" type="ORF">UPYG_G00093970</name>
</gene>
<dbReference type="PROSITE" id="PS51720">
    <property type="entry name" value="G_AIG1"/>
    <property type="match status" value="1"/>
</dbReference>
<keyword evidence="8" id="KW-0547">Nucleotide-binding</keyword>
<dbReference type="EMBL" id="JAGEUA010000003">
    <property type="protein sequence ID" value="KAL0992489.1"/>
    <property type="molecule type" value="Genomic_DNA"/>
</dbReference>
<dbReference type="GO" id="GO:0005525">
    <property type="term" value="F:GTP binding"/>
    <property type="evidence" value="ECO:0007669"/>
    <property type="project" value="UniProtKB-KW"/>
</dbReference>
<keyword evidence="6" id="KW-0963">Cytoplasm</keyword>
<evidence type="ECO:0000313" key="17">
    <source>
        <dbReference type="EMBL" id="KAL0992489.1"/>
    </source>
</evidence>
<dbReference type="PANTHER" id="PTHR10903">
    <property type="entry name" value="GTPASE, IMAP FAMILY MEMBER-RELATED"/>
    <property type="match status" value="1"/>
</dbReference>
<comment type="function">
    <text evidence="13">Exerts an anti-apoptotic effect in the immune system and is involved in responses to infections.</text>
</comment>
<dbReference type="Gene3D" id="3.40.50.300">
    <property type="entry name" value="P-loop containing nucleotide triphosphate hydrolases"/>
    <property type="match status" value="1"/>
</dbReference>
<keyword evidence="11" id="KW-0496">Mitochondrion</keyword>
<evidence type="ECO:0000256" key="6">
    <source>
        <dbReference type="ARBA" id="ARBA00022490"/>
    </source>
</evidence>
<proteinExistence type="inferred from homology"/>
<dbReference type="FunFam" id="3.40.50.300:FF:000536">
    <property type="entry name" value="GTPase IMAP family member 8"/>
    <property type="match status" value="1"/>
</dbReference>
<organism evidence="17 18">
    <name type="scientific">Umbra pygmaea</name>
    <name type="common">Eastern mudminnow</name>
    <dbReference type="NCBI Taxonomy" id="75934"/>
    <lineage>
        <taxon>Eukaryota</taxon>
        <taxon>Metazoa</taxon>
        <taxon>Chordata</taxon>
        <taxon>Craniata</taxon>
        <taxon>Vertebrata</taxon>
        <taxon>Euteleostomi</taxon>
        <taxon>Actinopterygii</taxon>
        <taxon>Neopterygii</taxon>
        <taxon>Teleostei</taxon>
        <taxon>Protacanthopterygii</taxon>
        <taxon>Esociformes</taxon>
        <taxon>Umbridae</taxon>
        <taxon>Umbra</taxon>
    </lineage>
</organism>
<evidence type="ECO:0000313" key="18">
    <source>
        <dbReference type="Proteomes" id="UP001557470"/>
    </source>
</evidence>
<keyword evidence="18" id="KW-1185">Reference proteome</keyword>
<evidence type="ECO:0000256" key="4">
    <source>
        <dbReference type="ARBA" id="ARBA00004555"/>
    </source>
</evidence>
<keyword evidence="10" id="KW-0333">Golgi apparatus</keyword>
<dbReference type="GO" id="GO:0005794">
    <property type="term" value="C:Golgi apparatus"/>
    <property type="evidence" value="ECO:0007669"/>
    <property type="project" value="UniProtKB-SubCell"/>
</dbReference>